<dbReference type="EMBL" id="JACHEM010000007">
    <property type="protein sequence ID" value="MBB6436711.1"/>
    <property type="molecule type" value="Genomic_DNA"/>
</dbReference>
<organism evidence="5 6">
    <name type="scientific">Streptomyces candidus</name>
    <dbReference type="NCBI Taxonomy" id="67283"/>
    <lineage>
        <taxon>Bacteria</taxon>
        <taxon>Bacillati</taxon>
        <taxon>Actinomycetota</taxon>
        <taxon>Actinomycetes</taxon>
        <taxon>Kitasatosporales</taxon>
        <taxon>Streptomycetaceae</taxon>
        <taxon>Streptomyces</taxon>
    </lineage>
</organism>
<dbReference type="GO" id="GO:0019878">
    <property type="term" value="P:lysine biosynthetic process via aminoadipic acid"/>
    <property type="evidence" value="ECO:0007669"/>
    <property type="project" value="TreeGrafter"/>
</dbReference>
<comment type="caution">
    <text evidence="5">The sequence shown here is derived from an EMBL/GenBank/DDBJ whole genome shotgun (WGS) entry which is preliminary data.</text>
</comment>
<feature type="compositionally biased region" description="Low complexity" evidence="3">
    <location>
        <begin position="280"/>
        <end position="295"/>
    </location>
</feature>
<dbReference type="GO" id="GO:0000287">
    <property type="term" value="F:magnesium ion binding"/>
    <property type="evidence" value="ECO:0007669"/>
    <property type="project" value="InterPro"/>
</dbReference>
<dbReference type="GO" id="GO:0008897">
    <property type="term" value="F:holo-[acyl-carrier-protein] synthase activity"/>
    <property type="evidence" value="ECO:0007669"/>
    <property type="project" value="InterPro"/>
</dbReference>
<dbReference type="InterPro" id="IPR008278">
    <property type="entry name" value="4-PPantetheinyl_Trfase_dom"/>
</dbReference>
<dbReference type="Proteomes" id="UP000540423">
    <property type="component" value="Unassembled WGS sequence"/>
</dbReference>
<reference evidence="5 6" key="1">
    <citation type="submission" date="2020-08" db="EMBL/GenBank/DDBJ databases">
        <title>Genomic Encyclopedia of Type Strains, Phase IV (KMG-IV): sequencing the most valuable type-strain genomes for metagenomic binning, comparative biology and taxonomic classification.</title>
        <authorList>
            <person name="Goeker M."/>
        </authorList>
    </citation>
    <scope>NUCLEOTIDE SEQUENCE [LARGE SCALE GENOMIC DNA]</scope>
    <source>
        <strain evidence="5 6">DSM 40141</strain>
    </source>
</reference>
<evidence type="ECO:0000313" key="5">
    <source>
        <dbReference type="EMBL" id="MBB6436711.1"/>
    </source>
</evidence>
<dbReference type="Pfam" id="PF01648">
    <property type="entry name" value="ACPS"/>
    <property type="match status" value="1"/>
</dbReference>
<dbReference type="SUPFAM" id="SSF56214">
    <property type="entry name" value="4'-phosphopantetheinyl transferase"/>
    <property type="match status" value="2"/>
</dbReference>
<keyword evidence="6" id="KW-1185">Reference proteome</keyword>
<dbReference type="PANTHER" id="PTHR12215:SF10">
    <property type="entry name" value="L-AMINOADIPATE-SEMIALDEHYDE DEHYDROGENASE-PHOSPHOPANTETHEINYL TRANSFERASE"/>
    <property type="match status" value="1"/>
</dbReference>
<dbReference type="GO" id="GO:0005829">
    <property type="term" value="C:cytosol"/>
    <property type="evidence" value="ECO:0007669"/>
    <property type="project" value="TreeGrafter"/>
</dbReference>
<feature type="domain" description="4'-phosphopantetheinyl transferase" evidence="4">
    <location>
        <begin position="132"/>
        <end position="237"/>
    </location>
</feature>
<evidence type="ECO:0000256" key="1">
    <source>
        <dbReference type="ARBA" id="ARBA00010990"/>
    </source>
</evidence>
<sequence length="313" mass="33306">MAPAIGPPLFLPGPSGPWEPVGETLERTGSVLVHAAVPGWRPETETQEAVRRLLGRDWRRYENLRPGMRDRFVASRLFLRYTAAAVLGTAPDLVDLSYQPGGRPYVRGCDQIDVSLSHTEETMVVGVTRRGRIGVDVERADRRLAGTGSELQACTPYEKRRLDEGGDAARNDTMVRLWTLKEAYSKALGQGLRFRFTEFGFELAGTGARLIRPDGSPAAGDEWAFGTFGVAERYVVSAAVHDSGFGGPADVSVATMLDEGLLDALLAGTRTGPGSAGRSGDPAGLLGDPDGVDPVARAELGDDGGQIVADGSL</sequence>
<dbReference type="InterPro" id="IPR037143">
    <property type="entry name" value="4-PPantetheinyl_Trfase_dom_sf"/>
</dbReference>
<dbReference type="AlphaFoldDB" id="A0A7X0LR93"/>
<dbReference type="Gene3D" id="3.90.470.20">
    <property type="entry name" value="4'-phosphopantetheinyl transferase domain"/>
    <property type="match status" value="2"/>
</dbReference>
<evidence type="ECO:0000259" key="4">
    <source>
        <dbReference type="Pfam" id="PF01648"/>
    </source>
</evidence>
<name>A0A7X0LR93_9ACTN</name>
<keyword evidence="2 5" id="KW-0808">Transferase</keyword>
<protein>
    <submittedName>
        <fullName evidence="5">4'-phosphopantetheinyl transferase</fullName>
        <ecNumber evidence="5">2.7.8.-</ecNumber>
    </submittedName>
</protein>
<dbReference type="RefSeq" id="WP_185031399.1">
    <property type="nucleotide sequence ID" value="NZ_BNBN01000010.1"/>
</dbReference>
<feature type="region of interest" description="Disordered" evidence="3">
    <location>
        <begin position="271"/>
        <end position="313"/>
    </location>
</feature>
<dbReference type="EC" id="2.7.8.-" evidence="5"/>
<proteinExistence type="inferred from homology"/>
<evidence type="ECO:0000256" key="3">
    <source>
        <dbReference type="SAM" id="MobiDB-lite"/>
    </source>
</evidence>
<evidence type="ECO:0000313" key="6">
    <source>
        <dbReference type="Proteomes" id="UP000540423"/>
    </source>
</evidence>
<comment type="similarity">
    <text evidence="1">Belongs to the P-Pant transferase superfamily. Gsp/Sfp/HetI/AcpT family.</text>
</comment>
<accession>A0A7X0LR93</accession>
<dbReference type="PANTHER" id="PTHR12215">
    <property type="entry name" value="PHOSPHOPANTETHEINE TRANSFERASE"/>
    <property type="match status" value="1"/>
</dbReference>
<gene>
    <name evidence="5" type="ORF">HNQ79_003184</name>
</gene>
<dbReference type="InterPro" id="IPR050559">
    <property type="entry name" value="P-Pant_transferase_sf"/>
</dbReference>
<evidence type="ECO:0000256" key="2">
    <source>
        <dbReference type="ARBA" id="ARBA00022679"/>
    </source>
</evidence>